<keyword evidence="1" id="KW-0808">Transferase</keyword>
<protein>
    <submittedName>
        <fullName evidence="1">GCN5-like N-acetyltransferase</fullName>
    </submittedName>
</protein>
<dbReference type="Proteomes" id="UP000012283">
    <property type="component" value="Unassembled WGS sequence"/>
</dbReference>
<reference evidence="1 2" key="1">
    <citation type="submission" date="2013-03" db="EMBL/GenBank/DDBJ databases">
        <title>Draft genome sequence of Gracibacillus halophilus YIM-C55.5, a moderately halophilic and thermophilic organism from the Xiaochaidamu salt lake.</title>
        <authorList>
            <person name="Sugumar T."/>
            <person name="Polireddy D.R."/>
            <person name="Antony A."/>
            <person name="Madhava Y.R."/>
            <person name="Sivakumar N."/>
        </authorList>
    </citation>
    <scope>NUCLEOTIDE SEQUENCE [LARGE SCALE GENOMIC DNA]</scope>
    <source>
        <strain evidence="1 2">YIM-C55.5</strain>
    </source>
</reference>
<evidence type="ECO:0000313" key="2">
    <source>
        <dbReference type="Proteomes" id="UP000012283"/>
    </source>
</evidence>
<organism evidence="1 2">
    <name type="scientific">Gracilibacillus halophilus YIM-C55.5</name>
    <dbReference type="NCBI Taxonomy" id="1308866"/>
    <lineage>
        <taxon>Bacteria</taxon>
        <taxon>Bacillati</taxon>
        <taxon>Bacillota</taxon>
        <taxon>Bacilli</taxon>
        <taxon>Bacillales</taxon>
        <taxon>Bacillaceae</taxon>
        <taxon>Gracilibacillus</taxon>
    </lineage>
</organism>
<comment type="caution">
    <text evidence="1">The sequence shown here is derived from an EMBL/GenBank/DDBJ whole genome shotgun (WGS) entry which is preliminary data.</text>
</comment>
<dbReference type="STRING" id="1308866.J416_15647"/>
<accession>N4W5P9</accession>
<feature type="non-terminal residue" evidence="1">
    <location>
        <position position="52"/>
    </location>
</feature>
<dbReference type="AlphaFoldDB" id="N4W5P9"/>
<dbReference type="GO" id="GO:0016740">
    <property type="term" value="F:transferase activity"/>
    <property type="evidence" value="ECO:0007669"/>
    <property type="project" value="UniProtKB-KW"/>
</dbReference>
<dbReference type="Gene3D" id="3.40.630.30">
    <property type="match status" value="1"/>
</dbReference>
<keyword evidence="2" id="KW-1185">Reference proteome</keyword>
<proteinExistence type="predicted"/>
<sequence>MNWNKGNFIVSDDISLLNLDTVFNLLSSTYWASDRTKETIEKSIKNSISFGL</sequence>
<gene>
    <name evidence="1" type="ORF">J416_15647</name>
</gene>
<evidence type="ECO:0000313" key="1">
    <source>
        <dbReference type="EMBL" id="ENH95523.1"/>
    </source>
</evidence>
<dbReference type="EMBL" id="APML01000098">
    <property type="protein sequence ID" value="ENH95523.1"/>
    <property type="molecule type" value="Genomic_DNA"/>
</dbReference>
<name>N4W5P9_9BACI</name>